<dbReference type="PANTHER" id="PTHR10127:SF898">
    <property type="entry name" value="ZINC METALLOPROTEINASE NAS-30"/>
    <property type="match status" value="1"/>
</dbReference>
<keyword evidence="11" id="KW-0325">Glycoprotein</keyword>
<dbReference type="InterPro" id="IPR006026">
    <property type="entry name" value="Peptidase_Metallo"/>
</dbReference>
<keyword evidence="8 12" id="KW-0862">Zinc</keyword>
<keyword evidence="5 12" id="KW-0479">Metal-binding</keyword>
<feature type="chain" id="PRO_5043073179" description="Metalloendopeptidase" evidence="13">
    <location>
        <begin position="23"/>
        <end position="364"/>
    </location>
</feature>
<dbReference type="CDD" id="cd04280">
    <property type="entry name" value="ZnMc_astacin_like"/>
    <property type="match status" value="1"/>
</dbReference>
<dbReference type="Gene3D" id="3.40.390.10">
    <property type="entry name" value="Collagenase (Catalytic Domain)"/>
    <property type="match status" value="1"/>
</dbReference>
<evidence type="ECO:0000313" key="15">
    <source>
        <dbReference type="EMBL" id="VDD89213.1"/>
    </source>
</evidence>
<dbReference type="OrthoDB" id="291007at2759"/>
<evidence type="ECO:0000256" key="7">
    <source>
        <dbReference type="ARBA" id="ARBA00022801"/>
    </source>
</evidence>
<reference evidence="17" key="1">
    <citation type="submission" date="2017-02" db="UniProtKB">
        <authorList>
            <consortium name="WormBaseParasite"/>
        </authorList>
    </citation>
    <scope>IDENTIFICATION</scope>
</reference>
<dbReference type="Proteomes" id="UP000274131">
    <property type="component" value="Unassembled WGS sequence"/>
</dbReference>
<comment type="cofactor">
    <cofactor evidence="12 13">
        <name>Zn(2+)</name>
        <dbReference type="ChEBI" id="CHEBI:29105"/>
    </cofactor>
    <text evidence="12 13">Binds 1 zinc ion per subunit.</text>
</comment>
<evidence type="ECO:0000256" key="1">
    <source>
        <dbReference type="ARBA" id="ARBA00002657"/>
    </source>
</evidence>
<protein>
    <recommendedName>
        <fullName evidence="13">Metalloendopeptidase</fullName>
        <ecNumber evidence="13">3.4.24.-</ecNumber>
    </recommendedName>
</protein>
<comment type="caution">
    <text evidence="12">Lacks conserved residue(s) required for the propagation of feature annotation.</text>
</comment>
<evidence type="ECO:0000256" key="11">
    <source>
        <dbReference type="ARBA" id="ARBA00023180"/>
    </source>
</evidence>
<comment type="function">
    <text evidence="1">Metalloprotease.</text>
</comment>
<dbReference type="SMART" id="SM00235">
    <property type="entry name" value="ZnMc"/>
    <property type="match status" value="1"/>
</dbReference>
<dbReference type="GO" id="GO:0004222">
    <property type="term" value="F:metalloendopeptidase activity"/>
    <property type="evidence" value="ECO:0007669"/>
    <property type="project" value="UniProtKB-UniRule"/>
</dbReference>
<dbReference type="STRING" id="51028.A0A0N4V2Q3"/>
<evidence type="ECO:0000256" key="13">
    <source>
        <dbReference type="RuleBase" id="RU361183"/>
    </source>
</evidence>
<reference evidence="15 16" key="2">
    <citation type="submission" date="2018-10" db="EMBL/GenBank/DDBJ databases">
        <authorList>
            <consortium name="Pathogen Informatics"/>
        </authorList>
    </citation>
    <scope>NUCLEOTIDE SEQUENCE [LARGE SCALE GENOMIC DNA]</scope>
</reference>
<evidence type="ECO:0000256" key="8">
    <source>
        <dbReference type="ARBA" id="ARBA00022833"/>
    </source>
</evidence>
<evidence type="ECO:0000313" key="17">
    <source>
        <dbReference type="WBParaSite" id="EVEC_0000429201-mRNA-1"/>
    </source>
</evidence>
<evidence type="ECO:0000256" key="9">
    <source>
        <dbReference type="ARBA" id="ARBA00023049"/>
    </source>
</evidence>
<evidence type="ECO:0000256" key="10">
    <source>
        <dbReference type="ARBA" id="ARBA00023157"/>
    </source>
</evidence>
<evidence type="ECO:0000259" key="14">
    <source>
        <dbReference type="PROSITE" id="PS51864"/>
    </source>
</evidence>
<evidence type="ECO:0000256" key="5">
    <source>
        <dbReference type="ARBA" id="ARBA00022723"/>
    </source>
</evidence>
<dbReference type="SUPFAM" id="SSF55486">
    <property type="entry name" value="Metalloproteases ('zincins'), catalytic domain"/>
    <property type="match status" value="1"/>
</dbReference>
<keyword evidence="9 12" id="KW-0482">Metalloprotease</keyword>
<feature type="active site" evidence="12">
    <location>
        <position position="221"/>
    </location>
</feature>
<evidence type="ECO:0000313" key="16">
    <source>
        <dbReference type="Proteomes" id="UP000274131"/>
    </source>
</evidence>
<dbReference type="InterPro" id="IPR024079">
    <property type="entry name" value="MetalloPept_cat_dom_sf"/>
</dbReference>
<dbReference type="PANTHER" id="PTHR10127">
    <property type="entry name" value="DISCOIDIN, CUB, EGF, LAMININ , AND ZINC METALLOPROTEASE DOMAIN CONTAINING"/>
    <property type="match status" value="1"/>
</dbReference>
<evidence type="ECO:0000256" key="6">
    <source>
        <dbReference type="ARBA" id="ARBA00022729"/>
    </source>
</evidence>
<dbReference type="EMBL" id="UXUI01007735">
    <property type="protein sequence ID" value="VDD89213.1"/>
    <property type="molecule type" value="Genomic_DNA"/>
</dbReference>
<sequence length="364" mass="42620">MCSVQILFAAVLVFCVNMFANCQLVLPGVDDYVVRRKRSMREDVENARQLLQGFFKLSANLPLTPKRRTNFENQQPLQYHYIDQTEYAANKRILKDLFETDLVLTVPQIKRVIQEFQTDYKKTPGRREKRKAIIGNTYRWPNQTVYYFLKEKDDEWRRLVKEGMRKWEVETCIKFREWTNEKDHIYIFKGAGCYSSVGRIGGRQYASIGYGCESGGIVAHELGHALGFWHEQNRPDRDWYININEDFIQSGTRGNFARRNDIDQLKTPYDFGSVMHYGPQAFTSDYKYVTIETKDHRFQHTIGQRKELSFIDIKEANMMYCSDRCKQKLNCLHGGYEDPQNCAFCKCPPGTSGTLCDKIPMSTR</sequence>
<name>A0A0N4V2Q3_ENTVE</name>
<feature type="binding site" evidence="12">
    <location>
        <position position="230"/>
    </location>
    <ligand>
        <name>Zn(2+)</name>
        <dbReference type="ChEBI" id="CHEBI:29105"/>
        <note>catalytic</note>
    </ligand>
</feature>
<feature type="domain" description="Peptidase M12A" evidence="14">
    <location>
        <begin position="131"/>
        <end position="322"/>
    </location>
</feature>
<keyword evidence="3" id="KW-0964">Secreted</keyword>
<keyword evidence="6 13" id="KW-0732">Signal</keyword>
<dbReference type="FunFam" id="3.40.390.10:FF:000048">
    <property type="entry name" value="Zinc metalloproteinase"/>
    <property type="match status" value="1"/>
</dbReference>
<dbReference type="Pfam" id="PF01400">
    <property type="entry name" value="Astacin"/>
    <property type="match status" value="1"/>
</dbReference>
<feature type="signal peptide" evidence="13">
    <location>
        <begin position="1"/>
        <end position="22"/>
    </location>
</feature>
<dbReference type="EC" id="3.4.24.-" evidence="13"/>
<comment type="subcellular location">
    <subcellularLocation>
        <location evidence="2">Secreted</location>
    </subcellularLocation>
</comment>
<keyword evidence="16" id="KW-1185">Reference proteome</keyword>
<dbReference type="GO" id="GO:0006508">
    <property type="term" value="P:proteolysis"/>
    <property type="evidence" value="ECO:0007669"/>
    <property type="project" value="UniProtKB-KW"/>
</dbReference>
<dbReference type="PROSITE" id="PS51864">
    <property type="entry name" value="ASTACIN"/>
    <property type="match status" value="1"/>
</dbReference>
<gene>
    <name evidence="15" type="ORF">EVEC_LOCUS4000</name>
</gene>
<feature type="binding site" evidence="12">
    <location>
        <position position="224"/>
    </location>
    <ligand>
        <name>Zn(2+)</name>
        <dbReference type="ChEBI" id="CHEBI:29105"/>
        <note>catalytic</note>
    </ligand>
</feature>
<keyword evidence="7 12" id="KW-0378">Hydrolase</keyword>
<dbReference type="PRINTS" id="PR00480">
    <property type="entry name" value="ASTACIN"/>
</dbReference>
<evidence type="ECO:0000256" key="2">
    <source>
        <dbReference type="ARBA" id="ARBA00004613"/>
    </source>
</evidence>
<feature type="binding site" evidence="12">
    <location>
        <position position="220"/>
    </location>
    <ligand>
        <name>Zn(2+)</name>
        <dbReference type="ChEBI" id="CHEBI:29105"/>
        <note>catalytic</note>
    </ligand>
</feature>
<evidence type="ECO:0000256" key="3">
    <source>
        <dbReference type="ARBA" id="ARBA00022525"/>
    </source>
</evidence>
<evidence type="ECO:0000256" key="12">
    <source>
        <dbReference type="PROSITE-ProRule" id="PRU01211"/>
    </source>
</evidence>
<dbReference type="PROSITE" id="PS00022">
    <property type="entry name" value="EGF_1"/>
    <property type="match status" value="1"/>
</dbReference>
<proteinExistence type="predicted"/>
<dbReference type="GO" id="GO:0005576">
    <property type="term" value="C:extracellular region"/>
    <property type="evidence" value="ECO:0007669"/>
    <property type="project" value="UniProtKB-SubCell"/>
</dbReference>
<dbReference type="AlphaFoldDB" id="A0A0N4V2Q3"/>
<keyword evidence="4 12" id="KW-0645">Protease</keyword>
<organism evidence="17">
    <name type="scientific">Enterobius vermicularis</name>
    <name type="common">Human pinworm</name>
    <dbReference type="NCBI Taxonomy" id="51028"/>
    <lineage>
        <taxon>Eukaryota</taxon>
        <taxon>Metazoa</taxon>
        <taxon>Ecdysozoa</taxon>
        <taxon>Nematoda</taxon>
        <taxon>Chromadorea</taxon>
        <taxon>Rhabditida</taxon>
        <taxon>Spirurina</taxon>
        <taxon>Oxyuridomorpha</taxon>
        <taxon>Oxyuroidea</taxon>
        <taxon>Oxyuridae</taxon>
        <taxon>Enterobius</taxon>
    </lineage>
</organism>
<dbReference type="InterPro" id="IPR000742">
    <property type="entry name" value="EGF"/>
</dbReference>
<dbReference type="InterPro" id="IPR034035">
    <property type="entry name" value="Astacin-like_dom"/>
</dbReference>
<dbReference type="WBParaSite" id="EVEC_0000429201-mRNA-1">
    <property type="protein sequence ID" value="EVEC_0000429201-mRNA-1"/>
    <property type="gene ID" value="EVEC_0000429201"/>
</dbReference>
<dbReference type="InterPro" id="IPR001506">
    <property type="entry name" value="Peptidase_M12A"/>
</dbReference>
<evidence type="ECO:0000256" key="4">
    <source>
        <dbReference type="ARBA" id="ARBA00022670"/>
    </source>
</evidence>
<accession>A0A0N4V2Q3</accession>
<keyword evidence="10" id="KW-1015">Disulfide bond</keyword>
<dbReference type="GO" id="GO:0008270">
    <property type="term" value="F:zinc ion binding"/>
    <property type="evidence" value="ECO:0007669"/>
    <property type="project" value="UniProtKB-UniRule"/>
</dbReference>